<dbReference type="KEGG" id="nmes:H9L09_14835"/>
<keyword evidence="3" id="KW-1185">Reference proteome</keyword>
<evidence type="ECO:0000313" key="2">
    <source>
        <dbReference type="EMBL" id="QNN51808.1"/>
    </source>
</evidence>
<evidence type="ECO:0000313" key="3">
    <source>
        <dbReference type="Proteomes" id="UP000515947"/>
    </source>
</evidence>
<accession>A0A7G9R883</accession>
<dbReference type="Proteomes" id="UP000515947">
    <property type="component" value="Chromosome"/>
</dbReference>
<reference evidence="2 3" key="1">
    <citation type="submission" date="2020-08" db="EMBL/GenBank/DDBJ databases">
        <title>Genome sequence of Nocardioides mesophilus KACC 16243T.</title>
        <authorList>
            <person name="Hyun D.-W."/>
            <person name="Bae J.-W."/>
        </authorList>
    </citation>
    <scope>NUCLEOTIDE SEQUENCE [LARGE SCALE GENOMIC DNA]</scope>
    <source>
        <strain evidence="2 3">KACC 16243</strain>
    </source>
</reference>
<sequence>MRTPAVFAALLLTGTVMSPVAASADATYHSTHIVLSPSPGTSGGSGFVENIHANGPNIFAHEQYHLQHATADTSYTVTLHIYGPDTTCSAALPQDVEAATLTTNAAGNASGRHVFSPQDAAVLPKGVPLGVIWTMSAGADQTYTSSCQTIILD</sequence>
<dbReference type="AlphaFoldDB" id="A0A7G9R883"/>
<proteinExistence type="predicted"/>
<gene>
    <name evidence="2" type="ORF">H9L09_14835</name>
</gene>
<feature type="signal peptide" evidence="1">
    <location>
        <begin position="1"/>
        <end position="23"/>
    </location>
</feature>
<name>A0A7G9R883_9ACTN</name>
<evidence type="ECO:0000256" key="1">
    <source>
        <dbReference type="SAM" id="SignalP"/>
    </source>
</evidence>
<dbReference type="RefSeq" id="WP_187577650.1">
    <property type="nucleotide sequence ID" value="NZ_CP060713.1"/>
</dbReference>
<dbReference type="EMBL" id="CP060713">
    <property type="protein sequence ID" value="QNN51808.1"/>
    <property type="molecule type" value="Genomic_DNA"/>
</dbReference>
<feature type="chain" id="PRO_5038918679" evidence="1">
    <location>
        <begin position="24"/>
        <end position="153"/>
    </location>
</feature>
<keyword evidence="1" id="KW-0732">Signal</keyword>
<protein>
    <submittedName>
        <fullName evidence="2">Uncharacterized protein</fullName>
    </submittedName>
</protein>
<organism evidence="2 3">
    <name type="scientific">Nocardioides mesophilus</name>
    <dbReference type="NCBI Taxonomy" id="433659"/>
    <lineage>
        <taxon>Bacteria</taxon>
        <taxon>Bacillati</taxon>
        <taxon>Actinomycetota</taxon>
        <taxon>Actinomycetes</taxon>
        <taxon>Propionibacteriales</taxon>
        <taxon>Nocardioidaceae</taxon>
        <taxon>Nocardioides</taxon>
    </lineage>
</organism>